<gene>
    <name evidence="3" type="ORF">QQS21_004478</name>
</gene>
<evidence type="ECO:0000313" key="4">
    <source>
        <dbReference type="Proteomes" id="UP001251528"/>
    </source>
</evidence>
<keyword evidence="4" id="KW-1185">Reference proteome</keyword>
<evidence type="ECO:0000313" key="3">
    <source>
        <dbReference type="EMBL" id="KAK2601965.1"/>
    </source>
</evidence>
<comment type="caution">
    <text evidence="3">The sequence shown here is derived from an EMBL/GenBank/DDBJ whole genome shotgun (WGS) entry which is preliminary data.</text>
</comment>
<accession>A0AAJ0FZU1</accession>
<feature type="transmembrane region" description="Helical" evidence="2">
    <location>
        <begin position="87"/>
        <end position="111"/>
    </location>
</feature>
<organism evidence="3 4">
    <name type="scientific">Conoideocrella luteorostrata</name>
    <dbReference type="NCBI Taxonomy" id="1105319"/>
    <lineage>
        <taxon>Eukaryota</taxon>
        <taxon>Fungi</taxon>
        <taxon>Dikarya</taxon>
        <taxon>Ascomycota</taxon>
        <taxon>Pezizomycotina</taxon>
        <taxon>Sordariomycetes</taxon>
        <taxon>Hypocreomycetidae</taxon>
        <taxon>Hypocreales</taxon>
        <taxon>Clavicipitaceae</taxon>
        <taxon>Conoideocrella</taxon>
    </lineage>
</organism>
<proteinExistence type="predicted"/>
<keyword evidence="2" id="KW-0812">Transmembrane</keyword>
<evidence type="ECO:0000256" key="1">
    <source>
        <dbReference type="SAM" id="MobiDB-lite"/>
    </source>
</evidence>
<name>A0AAJ0FZU1_9HYPO</name>
<reference evidence="3" key="1">
    <citation type="submission" date="2023-06" db="EMBL/GenBank/DDBJ databases">
        <title>Conoideocrella luteorostrata (Hypocreales: Clavicipitaceae), a potential biocontrol fungus for elongate hemlock scale in United States Christmas tree production areas.</title>
        <authorList>
            <person name="Barrett H."/>
            <person name="Lovett B."/>
            <person name="Macias A.M."/>
            <person name="Stajich J.E."/>
            <person name="Kasson M.T."/>
        </authorList>
    </citation>
    <scope>NUCLEOTIDE SEQUENCE</scope>
    <source>
        <strain evidence="3">ARSEF 14590</strain>
    </source>
</reference>
<dbReference type="AlphaFoldDB" id="A0AAJ0FZU1"/>
<keyword evidence="2" id="KW-1133">Transmembrane helix</keyword>
<evidence type="ECO:0000256" key="2">
    <source>
        <dbReference type="SAM" id="Phobius"/>
    </source>
</evidence>
<keyword evidence="2" id="KW-0472">Membrane</keyword>
<feature type="region of interest" description="Disordered" evidence="1">
    <location>
        <begin position="149"/>
        <end position="169"/>
    </location>
</feature>
<dbReference type="EMBL" id="JASWJB010000066">
    <property type="protein sequence ID" value="KAK2601965.1"/>
    <property type="molecule type" value="Genomic_DNA"/>
</dbReference>
<protein>
    <submittedName>
        <fullName evidence="3">Uncharacterized protein</fullName>
    </submittedName>
</protein>
<dbReference type="Proteomes" id="UP001251528">
    <property type="component" value="Unassembled WGS sequence"/>
</dbReference>
<sequence length="169" mass="17949">MGVQTCLGVATAPSIFQTAMCVDGKTRQYGVVTAPSSGASLYTRFAPMFQINHRTADLPSSSTSTAAAASEKPAHSQSRGLSTAVKAAIAAGASLVGIILTVVASLVIIYIRRQRTLKDRAQDASLVSSMEEVHSKNYIELRDVSHAQMPPDHGVATPGRVWDRSRHSI</sequence>